<evidence type="ECO:0000313" key="8">
    <source>
        <dbReference type="Proteomes" id="UP001321760"/>
    </source>
</evidence>
<proteinExistence type="predicted"/>
<evidence type="ECO:0000256" key="1">
    <source>
        <dbReference type="ARBA" id="ARBA00004477"/>
    </source>
</evidence>
<feature type="transmembrane region" description="Helical" evidence="6">
    <location>
        <begin position="191"/>
        <end position="216"/>
    </location>
</feature>
<evidence type="ECO:0000256" key="3">
    <source>
        <dbReference type="ARBA" id="ARBA00022824"/>
    </source>
</evidence>
<dbReference type="GO" id="GO:0070072">
    <property type="term" value="P:vacuolar proton-transporting V-type ATPase complex assembly"/>
    <property type="evidence" value="ECO:0007669"/>
    <property type="project" value="InterPro"/>
</dbReference>
<dbReference type="GO" id="GO:0005789">
    <property type="term" value="C:endoplasmic reticulum membrane"/>
    <property type="evidence" value="ECO:0007669"/>
    <property type="project" value="UniProtKB-SubCell"/>
</dbReference>
<evidence type="ECO:0000256" key="2">
    <source>
        <dbReference type="ARBA" id="ARBA00022692"/>
    </source>
</evidence>
<dbReference type="Pfam" id="PF11712">
    <property type="entry name" value="Vma12"/>
    <property type="match status" value="1"/>
</dbReference>
<dbReference type="EMBL" id="MU865947">
    <property type="protein sequence ID" value="KAK4447753.1"/>
    <property type="molecule type" value="Genomic_DNA"/>
</dbReference>
<gene>
    <name evidence="7" type="ORF">QBC34DRAFT_408801</name>
</gene>
<keyword evidence="8" id="KW-1185">Reference proteome</keyword>
<reference evidence="7" key="1">
    <citation type="journal article" date="2023" name="Mol. Phylogenet. Evol.">
        <title>Genome-scale phylogeny and comparative genomics of the fungal order Sordariales.</title>
        <authorList>
            <person name="Hensen N."/>
            <person name="Bonometti L."/>
            <person name="Westerberg I."/>
            <person name="Brannstrom I.O."/>
            <person name="Guillou S."/>
            <person name="Cros-Aarteil S."/>
            <person name="Calhoun S."/>
            <person name="Haridas S."/>
            <person name="Kuo A."/>
            <person name="Mondo S."/>
            <person name="Pangilinan J."/>
            <person name="Riley R."/>
            <person name="LaButti K."/>
            <person name="Andreopoulos B."/>
            <person name="Lipzen A."/>
            <person name="Chen C."/>
            <person name="Yan M."/>
            <person name="Daum C."/>
            <person name="Ng V."/>
            <person name="Clum A."/>
            <person name="Steindorff A."/>
            <person name="Ohm R.A."/>
            <person name="Martin F."/>
            <person name="Silar P."/>
            <person name="Natvig D.O."/>
            <person name="Lalanne C."/>
            <person name="Gautier V."/>
            <person name="Ament-Velasquez S.L."/>
            <person name="Kruys A."/>
            <person name="Hutchinson M.I."/>
            <person name="Powell A.J."/>
            <person name="Barry K."/>
            <person name="Miller A.N."/>
            <person name="Grigoriev I.V."/>
            <person name="Debuchy R."/>
            <person name="Gladieux P."/>
            <person name="Hiltunen Thoren M."/>
            <person name="Johannesson H."/>
        </authorList>
    </citation>
    <scope>NUCLEOTIDE SEQUENCE</scope>
    <source>
        <strain evidence="7">PSN243</strain>
    </source>
</reference>
<keyword evidence="3" id="KW-0256">Endoplasmic reticulum</keyword>
<evidence type="ECO:0000256" key="5">
    <source>
        <dbReference type="ARBA" id="ARBA00023136"/>
    </source>
</evidence>
<evidence type="ECO:0000256" key="4">
    <source>
        <dbReference type="ARBA" id="ARBA00022989"/>
    </source>
</evidence>
<evidence type="ECO:0000256" key="6">
    <source>
        <dbReference type="SAM" id="Phobius"/>
    </source>
</evidence>
<name>A0AAV9GHS2_9PEZI</name>
<comment type="caution">
    <text evidence="7">The sequence shown here is derived from an EMBL/GenBank/DDBJ whole genome shotgun (WGS) entry which is preliminary data.</text>
</comment>
<dbReference type="PANTHER" id="PTHR31394:SF1">
    <property type="entry name" value="TRANSMEMBRANE PROTEIN 199"/>
    <property type="match status" value="1"/>
</dbReference>
<keyword evidence="2 6" id="KW-0812">Transmembrane</keyword>
<accession>A0AAV9GHS2</accession>
<dbReference type="PANTHER" id="PTHR31394">
    <property type="entry name" value="TRANSMEMBRANE PROTEIN 199"/>
    <property type="match status" value="1"/>
</dbReference>
<feature type="transmembrane region" description="Helical" evidence="6">
    <location>
        <begin position="163"/>
        <end position="185"/>
    </location>
</feature>
<comment type="subcellular location">
    <subcellularLocation>
        <location evidence="1">Endoplasmic reticulum membrane</location>
        <topology evidence="1">Multi-pass membrane protein</topology>
    </subcellularLocation>
</comment>
<dbReference type="InterPro" id="IPR021013">
    <property type="entry name" value="ATPase_Vma12"/>
</dbReference>
<keyword evidence="4 6" id="KW-1133">Transmembrane helix</keyword>
<dbReference type="Proteomes" id="UP001321760">
    <property type="component" value="Unassembled WGS sequence"/>
</dbReference>
<sequence>MVLLTITPFIAEGLRAWKDLAHPEQKKLQRCESDPALDDVAVGNPISHGQVIDLWTELRDAGLKQYTLEQLLKGSKVYVPPPPPKPEPSEEYKALMARLRREEEQRAYERMTNPLSPLETFSQRFPNQSKMAQSFAEANRPGTKDDLGDDDVTYDDVHRQLMLILNFLVSIFGVAGTLWVLARWWSTPARLFLTIGGSILVGIAEVGLYSGYIWHLGEERKKEKKKEKTFKEVKQVVQTWVVGQNEDVAQKLPVAESISVGEGNLRRRRADETKENEL</sequence>
<keyword evidence="5 6" id="KW-0472">Membrane</keyword>
<protein>
    <submittedName>
        <fullName evidence="7">Endoplasmic reticulum-based factor for assembly of V-ATPase-domain-containing protein</fullName>
    </submittedName>
</protein>
<dbReference type="AlphaFoldDB" id="A0AAV9GHS2"/>
<evidence type="ECO:0000313" key="7">
    <source>
        <dbReference type="EMBL" id="KAK4447753.1"/>
    </source>
</evidence>
<reference evidence="7" key="2">
    <citation type="submission" date="2023-05" db="EMBL/GenBank/DDBJ databases">
        <authorList>
            <consortium name="Lawrence Berkeley National Laboratory"/>
            <person name="Steindorff A."/>
            <person name="Hensen N."/>
            <person name="Bonometti L."/>
            <person name="Westerberg I."/>
            <person name="Brannstrom I.O."/>
            <person name="Guillou S."/>
            <person name="Cros-Aarteil S."/>
            <person name="Calhoun S."/>
            <person name="Haridas S."/>
            <person name="Kuo A."/>
            <person name="Mondo S."/>
            <person name="Pangilinan J."/>
            <person name="Riley R."/>
            <person name="Labutti K."/>
            <person name="Andreopoulos B."/>
            <person name="Lipzen A."/>
            <person name="Chen C."/>
            <person name="Yanf M."/>
            <person name="Daum C."/>
            <person name="Ng V."/>
            <person name="Clum A."/>
            <person name="Ohm R."/>
            <person name="Martin F."/>
            <person name="Silar P."/>
            <person name="Natvig D."/>
            <person name="Lalanne C."/>
            <person name="Gautier V."/>
            <person name="Ament-Velasquez S.L."/>
            <person name="Kruys A."/>
            <person name="Hutchinson M.I."/>
            <person name="Powell A.J."/>
            <person name="Barry K."/>
            <person name="Miller A.N."/>
            <person name="Grigoriev I.V."/>
            <person name="Debuchy R."/>
            <person name="Gladieux P."/>
            <person name="Thoren M.H."/>
            <person name="Johannesson H."/>
        </authorList>
    </citation>
    <scope>NUCLEOTIDE SEQUENCE</scope>
    <source>
        <strain evidence="7">PSN243</strain>
    </source>
</reference>
<organism evidence="7 8">
    <name type="scientific">Podospora aff. communis PSN243</name>
    <dbReference type="NCBI Taxonomy" id="3040156"/>
    <lineage>
        <taxon>Eukaryota</taxon>
        <taxon>Fungi</taxon>
        <taxon>Dikarya</taxon>
        <taxon>Ascomycota</taxon>
        <taxon>Pezizomycotina</taxon>
        <taxon>Sordariomycetes</taxon>
        <taxon>Sordariomycetidae</taxon>
        <taxon>Sordariales</taxon>
        <taxon>Podosporaceae</taxon>
        <taxon>Podospora</taxon>
    </lineage>
</organism>